<dbReference type="PROSITE" id="PS51212">
    <property type="entry name" value="WSC"/>
    <property type="match status" value="1"/>
</dbReference>
<dbReference type="Pfam" id="PF09362">
    <property type="entry name" value="DUF1996"/>
    <property type="match status" value="1"/>
</dbReference>
<evidence type="ECO:0000259" key="2">
    <source>
        <dbReference type="PROSITE" id="PS51212"/>
    </source>
</evidence>
<dbReference type="GeneID" id="18763718"/>
<dbReference type="PANTHER" id="PTHR43662">
    <property type="match status" value="1"/>
</dbReference>
<feature type="compositionally biased region" description="Low complexity" evidence="1">
    <location>
        <begin position="588"/>
        <end position="597"/>
    </location>
</feature>
<dbReference type="HOGENOM" id="CLU_313104_0_0_1"/>
<dbReference type="KEGG" id="mbe:MBM_07783"/>
<dbReference type="Proteomes" id="UP000006753">
    <property type="component" value="Unassembled WGS sequence"/>
</dbReference>
<dbReference type="eggNOG" id="KOG4157">
    <property type="taxonomic scope" value="Eukaryota"/>
</dbReference>
<organism evidence="3 4">
    <name type="scientific">Marssonina brunnea f. sp. multigermtubi (strain MB_m1)</name>
    <name type="common">Marssonina leaf spot fungus</name>
    <dbReference type="NCBI Taxonomy" id="1072389"/>
    <lineage>
        <taxon>Eukaryota</taxon>
        <taxon>Fungi</taxon>
        <taxon>Dikarya</taxon>
        <taxon>Ascomycota</taxon>
        <taxon>Pezizomycotina</taxon>
        <taxon>Leotiomycetes</taxon>
        <taxon>Helotiales</taxon>
        <taxon>Drepanopezizaceae</taxon>
        <taxon>Drepanopeziza</taxon>
    </lineage>
</organism>
<gene>
    <name evidence="3" type="ORF">MBM_07783</name>
</gene>
<name>K1WMN8_MARBU</name>
<accession>K1WMN8</accession>
<sequence length="936" mass="101977">MSRGRAPLYGCDRNPGMADSKRISSQGQVGCMMRVTGCHEGGGECGRSKVRMEMEMEMEMELELEVEWKWKWKWNVVPSASLHLDHFDHFDHLNLVNFYKSPPLPTSRPTSRLSYPFTALDVSDLCNSHSFTSFGHSFIPSWLVVARFKREFRSFSSTFDSNSVISEHQRRLLSTPGGTQYSRRYLKTSTALLTHIHIIPTKLLTPKNLKVENMYFSKAKILAALAAAATASTANARTFAVNHFYGDGALMEGRVDPIVNPGVASTHVHTIQGGNAFNMTMTDDQALKSTCTSSRVKNDKSNYWTPKLYFQDPTTKMLEPVKMFYMNVYYFFDATTTDEIKAFPEGLRIFTGNSALRTPPATGGKQIIDHSGGAIQPVQWTCPRSNKDGPLYPTDSDGLHGVGIQDPNNEGSGVGFPDKNCDGYASPLRADIHLPACYNPAKGVANYKENMDYPTHGNCPAGWIHVPHMFYEVYWNTPEFQDRWTPGKGSQPFVLANGDPTGYSLHADFLNGWDTATLQQIIDNCDAGHAGMDKCPGLMGGVNDPSGSCNIDSPIPESITGIMDKLPGGISVGAWGENVAAAVAPAPAGTPAVSTAPESTAEPAVSLPPTAEPVSAPKPTTKPAATPVPASSTVEQPAPSQVPVSTLPASSASEPATMVTSYVTSSRVLWTTVTTEVTAKGPAPTSASPVAPGWSYVGCYADTEDRVLTGIEFANIGQHAVSNTKCAAYCESKGFTVAGTEWGGQCFCSNSLNGATKVDESNCSKACEGDSKQICGGSMTLSIYSKGAVNKARNARHMHRHTSRNLAHVCLGMYQQVTGLSKHTPSCTSSRYKLIFTSYSYAVLLQVPFFTQDRNDFHFSWGLLKDCRTHLLSPLSGWPFAFDFALFSVQRRRRNLSLVRHVQMGRRGAFERDTWTHLWSLVGKILQLPLGSATNS</sequence>
<feature type="domain" description="WSC" evidence="2">
    <location>
        <begin position="693"/>
        <end position="787"/>
    </location>
</feature>
<dbReference type="InterPro" id="IPR002889">
    <property type="entry name" value="WSC_carb-bd"/>
</dbReference>
<dbReference type="AlphaFoldDB" id="K1WMN8"/>
<evidence type="ECO:0000313" key="4">
    <source>
        <dbReference type="Proteomes" id="UP000006753"/>
    </source>
</evidence>
<proteinExistence type="predicted"/>
<dbReference type="OrthoDB" id="74764at2759"/>
<reference evidence="3 4" key="1">
    <citation type="journal article" date="2012" name="BMC Genomics">
        <title>Sequencing the genome of Marssonina brunnea reveals fungus-poplar co-evolution.</title>
        <authorList>
            <person name="Zhu S."/>
            <person name="Cao Y.-Z."/>
            <person name="Jiang C."/>
            <person name="Tan B.-Y."/>
            <person name="Wang Z."/>
            <person name="Feng S."/>
            <person name="Zhang L."/>
            <person name="Su X.-H."/>
            <person name="Brejova B."/>
            <person name="Vinar T."/>
            <person name="Xu M."/>
            <person name="Wang M.-X."/>
            <person name="Zhang S.-G."/>
            <person name="Huang M.-R."/>
            <person name="Wu R."/>
            <person name="Zhou Y."/>
        </authorList>
    </citation>
    <scope>NUCLEOTIDE SEQUENCE [LARGE SCALE GENOMIC DNA]</scope>
    <source>
        <strain evidence="3 4">MB_m1</strain>
    </source>
</reference>
<dbReference type="EMBL" id="JH921447">
    <property type="protein sequence ID" value="EKD14106.1"/>
    <property type="molecule type" value="Genomic_DNA"/>
</dbReference>
<feature type="region of interest" description="Disordered" evidence="1">
    <location>
        <begin position="588"/>
        <end position="649"/>
    </location>
</feature>
<protein>
    <submittedName>
        <fullName evidence="3">Wsc domain containing protein</fullName>
    </submittedName>
</protein>
<keyword evidence="4" id="KW-1185">Reference proteome</keyword>
<dbReference type="SMART" id="SM00321">
    <property type="entry name" value="WSC"/>
    <property type="match status" value="1"/>
</dbReference>
<dbReference type="InParanoid" id="K1WMN8"/>
<evidence type="ECO:0000313" key="3">
    <source>
        <dbReference type="EMBL" id="EKD14106.1"/>
    </source>
</evidence>
<feature type="compositionally biased region" description="Polar residues" evidence="1">
    <location>
        <begin position="638"/>
        <end position="649"/>
    </location>
</feature>
<dbReference type="Pfam" id="PF01822">
    <property type="entry name" value="WSC"/>
    <property type="match status" value="1"/>
</dbReference>
<dbReference type="PANTHER" id="PTHR43662:SF11">
    <property type="entry name" value="WSC DOMAIN-CONTAINING PROTEIN"/>
    <property type="match status" value="1"/>
</dbReference>
<dbReference type="InterPro" id="IPR018535">
    <property type="entry name" value="DUF1996"/>
</dbReference>
<feature type="region of interest" description="Disordered" evidence="1">
    <location>
        <begin position="386"/>
        <end position="415"/>
    </location>
</feature>
<evidence type="ECO:0000256" key="1">
    <source>
        <dbReference type="SAM" id="MobiDB-lite"/>
    </source>
</evidence>
<feature type="compositionally biased region" description="Low complexity" evidence="1">
    <location>
        <begin position="613"/>
        <end position="634"/>
    </location>
</feature>